<protein>
    <submittedName>
        <fullName evidence="1">Uncharacterized protein</fullName>
    </submittedName>
</protein>
<sequence>MKIFMKLPSNRWILIKDRLKQVTIRSGRKTTRYVLVGETLKEEPVFPEKKFETLTIPSGRVNKFAIKLLDMKTPQDAIVILSPLDPENYKVEFTGINPQLIKDLINAVIE</sequence>
<evidence type="ECO:0000313" key="2">
    <source>
        <dbReference type="Proteomes" id="UP000002376"/>
    </source>
</evidence>
<reference evidence="1 2" key="1">
    <citation type="journal article" date="2010" name="Stand. Genomic Sci.">
        <title>Complete genome sequence of Thermosphaera aggregans type strain (M11TL).</title>
        <authorList>
            <person name="Spring S."/>
            <person name="Rachel R."/>
            <person name="Lapidus A."/>
            <person name="Davenport K."/>
            <person name="Tice H."/>
            <person name="Copeland A."/>
            <person name="Cheng J.F."/>
            <person name="Lucas S."/>
            <person name="Chen F."/>
            <person name="Nolan M."/>
            <person name="Bruce D."/>
            <person name="Goodwin L."/>
            <person name="Pitluck S."/>
            <person name="Ivanova N."/>
            <person name="Mavromatis K."/>
            <person name="Ovchinnikova G."/>
            <person name="Pati A."/>
            <person name="Chen A."/>
            <person name="Palaniappan K."/>
            <person name="Land M."/>
            <person name="Hauser L."/>
            <person name="Chang Y.J."/>
            <person name="Jeffries C.C."/>
            <person name="Brettin T."/>
            <person name="Detter J.C."/>
            <person name="Tapia R."/>
            <person name="Han C."/>
            <person name="Heimerl T."/>
            <person name="Weikl F."/>
            <person name="Brambilla E."/>
            <person name="Goker M."/>
            <person name="Bristow J."/>
            <person name="Eisen J.A."/>
            <person name="Markowitz V."/>
            <person name="Hugenholtz P."/>
            <person name="Kyrpides N.C."/>
            <person name="Klenk H.P."/>
        </authorList>
    </citation>
    <scope>NUCLEOTIDE SEQUENCE [LARGE SCALE GENOMIC DNA]</scope>
    <source>
        <strain evidence="2">DSM 11486 / M11TL</strain>
    </source>
</reference>
<dbReference type="eggNOG" id="arCOG08860">
    <property type="taxonomic scope" value="Archaea"/>
</dbReference>
<gene>
    <name evidence="1" type="ordered locus">Tagg_1144</name>
</gene>
<dbReference type="HOGENOM" id="CLU_1965453_0_0_2"/>
<proteinExistence type="predicted"/>
<dbReference type="OrthoDB" id="19291at2157"/>
<reference evidence="2" key="2">
    <citation type="journal article" date="2010" name="Stand. Genomic Sci.">
        <title>Complete genome sequence of Thermosphaera aggregans type strain (M11TLT).</title>
        <authorList>
            <person name="Spring S."/>
            <person name="Rachel R."/>
            <person name="Lapidus A."/>
            <person name="Davenport K."/>
            <person name="Tice H."/>
            <person name="Copeland A."/>
            <person name="Cheng J.-F."/>
            <person name="Lucas S."/>
            <person name="Chen F."/>
            <person name="Nolan M."/>
            <person name="Bruce D."/>
            <person name="Goodwin L."/>
            <person name="Pitluck S."/>
            <person name="Ivanova N."/>
            <person name="Mavromatis K."/>
            <person name="Ovchinnikova G."/>
            <person name="Pati A."/>
            <person name="Chen A."/>
            <person name="Palaniappan K."/>
            <person name="Land M."/>
            <person name="Hauser L."/>
            <person name="Chang Y.-J."/>
            <person name="Jeffries C.C."/>
            <person name="Brettin T."/>
            <person name="Detter J.C."/>
            <person name="Tapia R."/>
            <person name="Han C."/>
            <person name="Heimerl T."/>
            <person name="Weikl F."/>
            <person name="Brambilla E."/>
            <person name="Goker M."/>
            <person name="Bristow J."/>
            <person name="Eisen J.A."/>
            <person name="Markowitz V."/>
            <person name="Hugenholtz P."/>
            <person name="Kyrpides N.C."/>
            <person name="Klenk H.-P."/>
        </authorList>
    </citation>
    <scope>NUCLEOTIDE SEQUENCE [LARGE SCALE GENOMIC DNA]</scope>
    <source>
        <strain evidence="2">DSM 11486 / M11TL</strain>
    </source>
</reference>
<keyword evidence="2" id="KW-1185">Reference proteome</keyword>
<dbReference type="STRING" id="633148.Tagg_1144"/>
<organism evidence="1 2">
    <name type="scientific">Thermosphaera aggregans (strain DSM 11486 / M11TL)</name>
    <dbReference type="NCBI Taxonomy" id="633148"/>
    <lineage>
        <taxon>Archaea</taxon>
        <taxon>Thermoproteota</taxon>
        <taxon>Thermoprotei</taxon>
        <taxon>Desulfurococcales</taxon>
        <taxon>Desulfurococcaceae</taxon>
        <taxon>Thermosphaera</taxon>
    </lineage>
</organism>
<name>D5U2R3_THEAM</name>
<dbReference type="Proteomes" id="UP000002376">
    <property type="component" value="Chromosome"/>
</dbReference>
<dbReference type="EMBL" id="CP001939">
    <property type="protein sequence ID" value="ADG91413.1"/>
    <property type="molecule type" value="Genomic_DNA"/>
</dbReference>
<dbReference type="AlphaFoldDB" id="D5U2R3"/>
<accession>D5U2R3</accession>
<reference key="3">
    <citation type="submission" date="2010-02" db="EMBL/GenBank/DDBJ databases">
        <title>Complete genome sequence of Thermosphaera aggregans type strain (M11TL).</title>
        <authorList>
            <consortium name="US DOE Joint Genome Institute (JGI-PGF)"/>
            <person name="Spring S."/>
            <person name="Lapidus A."/>
            <person name="Munk C."/>
            <person name="Schroeder M."/>
            <person name="Glavina Del Rio T."/>
            <person name="Tice H."/>
            <person name="Copeland A."/>
            <person name="Cheng J.-F."/>
            <person name="Lucas S."/>
            <person name="Chen F."/>
            <person name="Nolan M."/>
            <person name="Bruce D."/>
            <person name="Goodwin L."/>
            <person name="Pitluck S."/>
            <person name="Ivanova N."/>
            <person name="Mavromatis K."/>
            <person name="Ovchinnikova G."/>
            <person name="Pati A."/>
            <person name="Chen A."/>
            <person name="Palaniappan K."/>
            <person name="Land M."/>
            <person name="Hauser L."/>
            <person name="Chang Y.-J."/>
            <person name="Jeffries C.C."/>
            <person name="Brettin T."/>
            <person name="Detter J.C."/>
            <person name="Tapia R."/>
            <person name="Han C."/>
            <person name="Chain P."/>
            <person name="Heimerl T."/>
            <person name="Weik F."/>
            <person name="Goker M."/>
            <person name="Rachel R."/>
            <person name="Bristow J."/>
            <person name="Eisen J.A."/>
            <person name="Markowitz V."/>
            <person name="Hugenholtz P."/>
            <person name="Kyrpides N.C."/>
            <person name="Klenk H.-P."/>
        </authorList>
    </citation>
    <scope>NUCLEOTIDE SEQUENCE</scope>
    <source>
        <strain>DSM 11486</strain>
    </source>
</reference>
<dbReference type="RefSeq" id="WP_013130006.1">
    <property type="nucleotide sequence ID" value="NC_014160.1"/>
</dbReference>
<dbReference type="KEGG" id="tag:Tagg_1144"/>
<dbReference type="GeneID" id="9166179"/>
<evidence type="ECO:0000313" key="1">
    <source>
        <dbReference type="EMBL" id="ADG91413.1"/>
    </source>
</evidence>